<comment type="similarity">
    <text evidence="1 5">Belongs to the 5-formyltetrahydrofolate cyclo-ligase family.</text>
</comment>
<dbReference type="Pfam" id="PF01812">
    <property type="entry name" value="5-FTHF_cyc-lig"/>
    <property type="match status" value="1"/>
</dbReference>
<comment type="catalytic activity">
    <reaction evidence="5">
        <text>(6S)-5-formyl-5,6,7,8-tetrahydrofolate + ATP = (6R)-5,10-methenyltetrahydrofolate + ADP + phosphate</text>
        <dbReference type="Rhea" id="RHEA:10488"/>
        <dbReference type="ChEBI" id="CHEBI:30616"/>
        <dbReference type="ChEBI" id="CHEBI:43474"/>
        <dbReference type="ChEBI" id="CHEBI:57455"/>
        <dbReference type="ChEBI" id="CHEBI:57457"/>
        <dbReference type="ChEBI" id="CHEBI:456216"/>
        <dbReference type="EC" id="6.3.3.2"/>
    </reaction>
</comment>
<dbReference type="InterPro" id="IPR037171">
    <property type="entry name" value="NagB/RpiA_transferase-like"/>
</dbReference>
<gene>
    <name evidence="6" type="ORF">FJM67_10620</name>
</gene>
<accession>A0A501WKB2</accession>
<dbReference type="RefSeq" id="WP_140589131.1">
    <property type="nucleotide sequence ID" value="NZ_VFRR01000020.1"/>
</dbReference>
<keyword evidence="2 4" id="KW-0547">Nucleotide-binding</keyword>
<dbReference type="PIRSF" id="PIRSF006806">
    <property type="entry name" value="FTHF_cligase"/>
    <property type="match status" value="1"/>
</dbReference>
<evidence type="ECO:0000256" key="3">
    <source>
        <dbReference type="ARBA" id="ARBA00022840"/>
    </source>
</evidence>
<dbReference type="EMBL" id="VFRR01000020">
    <property type="protein sequence ID" value="TPE50293.1"/>
    <property type="molecule type" value="Genomic_DNA"/>
</dbReference>
<dbReference type="PANTHER" id="PTHR23407">
    <property type="entry name" value="ATPASE INHIBITOR/5-FORMYLTETRAHYDROFOLATE CYCLO-LIGASE"/>
    <property type="match status" value="1"/>
</dbReference>
<sequence>MTSDRAALRLQLRQRRQALTEQQQQDAAKQALQSFQSLLVKSPHSPKRVALYLSNDGELSPEYIVNWCWEQNISLYLPILDGQALLFGRYTPNCEWKANSFAIPEPVDTAPLTGAHMDWVLLPLVGFDVNGGRMGMGGGFYDRTFEHIERDKTRLIGLAHDCQEVDQLPVASWDVPLSTILTPTRLVEID</sequence>
<feature type="binding site" evidence="4">
    <location>
        <begin position="133"/>
        <end position="141"/>
    </location>
    <ligand>
        <name>ATP</name>
        <dbReference type="ChEBI" id="CHEBI:30616"/>
    </ligand>
</feature>
<evidence type="ECO:0000256" key="2">
    <source>
        <dbReference type="ARBA" id="ARBA00022741"/>
    </source>
</evidence>
<dbReference type="InterPro" id="IPR024185">
    <property type="entry name" value="FTHF_cligase-like_sf"/>
</dbReference>
<organism evidence="6 7">
    <name type="scientific">Maribrevibacterium harenarium</name>
    <dbReference type="NCBI Taxonomy" id="2589817"/>
    <lineage>
        <taxon>Bacteria</taxon>
        <taxon>Pseudomonadati</taxon>
        <taxon>Pseudomonadota</taxon>
        <taxon>Gammaproteobacteria</taxon>
        <taxon>Oceanospirillales</taxon>
        <taxon>Oceanospirillaceae</taxon>
        <taxon>Maribrevibacterium</taxon>
    </lineage>
</organism>
<feature type="binding site" evidence="4">
    <location>
        <begin position="5"/>
        <end position="9"/>
    </location>
    <ligand>
        <name>ATP</name>
        <dbReference type="ChEBI" id="CHEBI:30616"/>
    </ligand>
</feature>
<dbReference type="OrthoDB" id="9801938at2"/>
<feature type="binding site" evidence="4">
    <location>
        <position position="53"/>
    </location>
    <ligand>
        <name>substrate</name>
    </ligand>
</feature>
<protein>
    <recommendedName>
        <fullName evidence="5">5-formyltetrahydrofolate cyclo-ligase</fullName>
        <ecNumber evidence="5">6.3.3.2</ecNumber>
    </recommendedName>
</protein>
<evidence type="ECO:0000313" key="7">
    <source>
        <dbReference type="Proteomes" id="UP000315901"/>
    </source>
</evidence>
<dbReference type="Gene3D" id="3.40.50.10420">
    <property type="entry name" value="NagB/RpiA/CoA transferase-like"/>
    <property type="match status" value="1"/>
</dbReference>
<keyword evidence="6" id="KW-0436">Ligase</keyword>
<dbReference type="PANTHER" id="PTHR23407:SF1">
    <property type="entry name" value="5-FORMYLTETRAHYDROFOLATE CYCLO-LIGASE"/>
    <property type="match status" value="1"/>
</dbReference>
<comment type="cofactor">
    <cofactor evidence="5">
        <name>Mg(2+)</name>
        <dbReference type="ChEBI" id="CHEBI:18420"/>
    </cofactor>
</comment>
<dbReference type="InterPro" id="IPR002698">
    <property type="entry name" value="FTHF_cligase"/>
</dbReference>
<dbReference type="AlphaFoldDB" id="A0A501WKB2"/>
<evidence type="ECO:0000256" key="1">
    <source>
        <dbReference type="ARBA" id="ARBA00010638"/>
    </source>
</evidence>
<keyword evidence="5" id="KW-0460">Magnesium</keyword>
<dbReference type="GO" id="GO:0046872">
    <property type="term" value="F:metal ion binding"/>
    <property type="evidence" value="ECO:0007669"/>
    <property type="project" value="UniProtKB-KW"/>
</dbReference>
<reference evidence="6 7" key="1">
    <citation type="submission" date="2019-06" db="EMBL/GenBank/DDBJ databases">
        <title>A novel bacterium of genus Marinomonas, isolated from coastal sand.</title>
        <authorList>
            <person name="Huang H."/>
            <person name="Mo K."/>
            <person name="Hu Y."/>
        </authorList>
    </citation>
    <scope>NUCLEOTIDE SEQUENCE [LARGE SCALE GENOMIC DNA]</scope>
    <source>
        <strain evidence="6 7">HB171799</strain>
    </source>
</reference>
<dbReference type="GO" id="GO:0005524">
    <property type="term" value="F:ATP binding"/>
    <property type="evidence" value="ECO:0007669"/>
    <property type="project" value="UniProtKB-KW"/>
</dbReference>
<keyword evidence="5" id="KW-0479">Metal-binding</keyword>
<dbReference type="GO" id="GO:0035999">
    <property type="term" value="P:tetrahydrofolate interconversion"/>
    <property type="evidence" value="ECO:0007669"/>
    <property type="project" value="TreeGrafter"/>
</dbReference>
<evidence type="ECO:0000256" key="5">
    <source>
        <dbReference type="RuleBase" id="RU361279"/>
    </source>
</evidence>
<evidence type="ECO:0000313" key="6">
    <source>
        <dbReference type="EMBL" id="TPE50293.1"/>
    </source>
</evidence>
<proteinExistence type="inferred from homology"/>
<keyword evidence="3 4" id="KW-0067">ATP-binding</keyword>
<dbReference type="NCBIfam" id="TIGR02727">
    <property type="entry name" value="MTHFS_bact"/>
    <property type="match status" value="1"/>
</dbReference>
<keyword evidence="7" id="KW-1185">Reference proteome</keyword>
<dbReference type="GO" id="GO:0030272">
    <property type="term" value="F:5-formyltetrahydrofolate cyclo-ligase activity"/>
    <property type="evidence" value="ECO:0007669"/>
    <property type="project" value="UniProtKB-EC"/>
</dbReference>
<dbReference type="SUPFAM" id="SSF100950">
    <property type="entry name" value="NagB/RpiA/CoA transferase-like"/>
    <property type="match status" value="1"/>
</dbReference>
<dbReference type="GO" id="GO:0009396">
    <property type="term" value="P:folic acid-containing compound biosynthetic process"/>
    <property type="evidence" value="ECO:0007669"/>
    <property type="project" value="TreeGrafter"/>
</dbReference>
<evidence type="ECO:0000256" key="4">
    <source>
        <dbReference type="PIRSR" id="PIRSR006806-1"/>
    </source>
</evidence>
<comment type="caution">
    <text evidence="6">The sequence shown here is derived from an EMBL/GenBank/DDBJ whole genome shotgun (WGS) entry which is preliminary data.</text>
</comment>
<dbReference type="Proteomes" id="UP000315901">
    <property type="component" value="Unassembled WGS sequence"/>
</dbReference>
<feature type="binding site" evidence="4">
    <location>
        <position position="58"/>
    </location>
    <ligand>
        <name>substrate</name>
    </ligand>
</feature>
<dbReference type="EC" id="6.3.3.2" evidence="5"/>
<name>A0A501WKB2_9GAMM</name>